<proteinExistence type="predicted"/>
<dbReference type="RefSeq" id="WP_231816699.1">
    <property type="nucleotide sequence ID" value="NZ_JAJOZR010000018.1"/>
</dbReference>
<feature type="region of interest" description="Disordered" evidence="1">
    <location>
        <begin position="277"/>
        <end position="299"/>
    </location>
</feature>
<protein>
    <submittedName>
        <fullName evidence="2">DUF1365 domain-containing protein</fullName>
    </submittedName>
</protein>
<evidence type="ECO:0000256" key="1">
    <source>
        <dbReference type="SAM" id="MobiDB-lite"/>
    </source>
</evidence>
<keyword evidence="3" id="KW-1185">Reference proteome</keyword>
<feature type="compositionally biased region" description="Polar residues" evidence="1">
    <location>
        <begin position="285"/>
        <end position="299"/>
    </location>
</feature>
<accession>A0A9X1NWG3</accession>
<dbReference type="InterPro" id="IPR010775">
    <property type="entry name" value="DUF1365"/>
</dbReference>
<evidence type="ECO:0000313" key="3">
    <source>
        <dbReference type="Proteomes" id="UP001139089"/>
    </source>
</evidence>
<name>A0A9X1NWG3_9HYPH</name>
<dbReference type="AlphaFoldDB" id="A0A9X1NWG3"/>
<evidence type="ECO:0000313" key="2">
    <source>
        <dbReference type="EMBL" id="MCD7111635.1"/>
    </source>
</evidence>
<gene>
    <name evidence="2" type="ORF">LRX75_21620</name>
</gene>
<sequence>MTETPPDDKRLHTPPAEAALLYDGNVMHQRMKPLGHRFSYTVFSLMVDLDRLDEAGRQSRVFSVDRFNLLSFHQSDHSGQTDRSLRVYVDDLLAGAGLAVPAARVLLVCYPRIVGWVFNPLAVYYAYDASDALVALVYEVRNTFGERHSYVCPIAPGQVSEAGIRQECDKIFHVSPFMPMAMRYRFRMVPPGKDIRWRILETDAEGPVLSATFSGHAQPLKTRNILRLVGRIPHLTLKIVAGIHWEAAKLWWKGARYISRPVPPALTSVWTDDIRRDEPAPRRLSPQSSSNPETCSPAE</sequence>
<organism evidence="2 3">
    <name type="scientific">Rhizobium quercicola</name>
    <dbReference type="NCBI Taxonomy" id="2901226"/>
    <lineage>
        <taxon>Bacteria</taxon>
        <taxon>Pseudomonadati</taxon>
        <taxon>Pseudomonadota</taxon>
        <taxon>Alphaproteobacteria</taxon>
        <taxon>Hyphomicrobiales</taxon>
        <taxon>Rhizobiaceae</taxon>
        <taxon>Rhizobium/Agrobacterium group</taxon>
        <taxon>Rhizobium</taxon>
    </lineage>
</organism>
<dbReference type="Proteomes" id="UP001139089">
    <property type="component" value="Unassembled WGS sequence"/>
</dbReference>
<dbReference type="PANTHER" id="PTHR33973">
    <property type="entry name" value="OS07G0153300 PROTEIN"/>
    <property type="match status" value="1"/>
</dbReference>
<dbReference type="PANTHER" id="PTHR33973:SF4">
    <property type="entry name" value="OS07G0153300 PROTEIN"/>
    <property type="match status" value="1"/>
</dbReference>
<dbReference type="EMBL" id="JAJOZR010000018">
    <property type="protein sequence ID" value="MCD7111635.1"/>
    <property type="molecule type" value="Genomic_DNA"/>
</dbReference>
<reference evidence="2" key="1">
    <citation type="submission" date="2021-12" db="EMBL/GenBank/DDBJ databases">
        <authorList>
            <person name="Li Y."/>
        </authorList>
    </citation>
    <scope>NUCLEOTIDE SEQUENCE</scope>
    <source>
        <strain evidence="2">DKSPLA3</strain>
    </source>
</reference>
<comment type="caution">
    <text evidence="2">The sequence shown here is derived from an EMBL/GenBank/DDBJ whole genome shotgun (WGS) entry which is preliminary data.</text>
</comment>
<dbReference type="Pfam" id="PF07103">
    <property type="entry name" value="DUF1365"/>
    <property type="match status" value="1"/>
</dbReference>